<feature type="compositionally biased region" description="Basic and acidic residues" evidence="2">
    <location>
        <begin position="305"/>
        <end position="316"/>
    </location>
</feature>
<name>R0JYH2_EXST2</name>
<dbReference type="SUPFAM" id="SSF52540">
    <property type="entry name" value="P-loop containing nucleoside triphosphate hydrolases"/>
    <property type="match status" value="1"/>
</dbReference>
<dbReference type="Proteomes" id="UP000016935">
    <property type="component" value="Unassembled WGS sequence"/>
</dbReference>
<protein>
    <recommendedName>
        <fullName evidence="3">Septin-type G domain-containing protein</fullName>
    </recommendedName>
</protein>
<feature type="region of interest" description="Disordered" evidence="2">
    <location>
        <begin position="441"/>
        <end position="464"/>
    </location>
</feature>
<dbReference type="eggNOG" id="KOG2655">
    <property type="taxonomic scope" value="Eukaryota"/>
</dbReference>
<feature type="region of interest" description="Disordered" evidence="2">
    <location>
        <begin position="1"/>
        <end position="34"/>
    </location>
</feature>
<proteinExistence type="inferred from homology"/>
<evidence type="ECO:0000256" key="1">
    <source>
        <dbReference type="RuleBase" id="RU004560"/>
    </source>
</evidence>
<evidence type="ECO:0000313" key="4">
    <source>
        <dbReference type="EMBL" id="EOA81282.1"/>
    </source>
</evidence>
<evidence type="ECO:0000259" key="3">
    <source>
        <dbReference type="PROSITE" id="PS51719"/>
    </source>
</evidence>
<reference evidence="4 5" key="2">
    <citation type="journal article" date="2013" name="PLoS Genet.">
        <title>Comparative genome structure, secondary metabolite, and effector coding capacity across Cochliobolus pathogens.</title>
        <authorList>
            <person name="Condon B.J."/>
            <person name="Leng Y."/>
            <person name="Wu D."/>
            <person name="Bushley K.E."/>
            <person name="Ohm R.A."/>
            <person name="Otillar R."/>
            <person name="Martin J."/>
            <person name="Schackwitz W."/>
            <person name="Grimwood J."/>
            <person name="MohdZainudin N."/>
            <person name="Xue C."/>
            <person name="Wang R."/>
            <person name="Manning V.A."/>
            <person name="Dhillon B."/>
            <person name="Tu Z.J."/>
            <person name="Steffenson B.J."/>
            <person name="Salamov A."/>
            <person name="Sun H."/>
            <person name="Lowry S."/>
            <person name="LaButti K."/>
            <person name="Han J."/>
            <person name="Copeland A."/>
            <person name="Lindquist E."/>
            <person name="Barry K."/>
            <person name="Schmutz J."/>
            <person name="Baker S.E."/>
            <person name="Ciuffetti L.M."/>
            <person name="Grigoriev I.V."/>
            <person name="Zhong S."/>
            <person name="Turgeon B.G."/>
        </authorList>
    </citation>
    <scope>NUCLEOTIDE SEQUENCE [LARGE SCALE GENOMIC DNA]</scope>
    <source>
        <strain evidence="5">28A</strain>
    </source>
</reference>
<dbReference type="PROSITE" id="PS51719">
    <property type="entry name" value="G_SEPTIN"/>
    <property type="match status" value="1"/>
</dbReference>
<accession>R0JYH2</accession>
<dbReference type="AlphaFoldDB" id="R0JYH2"/>
<feature type="domain" description="Septin-type G" evidence="3">
    <location>
        <begin position="68"/>
        <end position="434"/>
    </location>
</feature>
<gene>
    <name evidence="4" type="ORF">SETTUDRAFT_165795</name>
</gene>
<reference evidence="4 5" key="1">
    <citation type="journal article" date="2012" name="PLoS Pathog.">
        <title>Diverse lifestyles and strategies of plant pathogenesis encoded in the genomes of eighteen Dothideomycetes fungi.</title>
        <authorList>
            <person name="Ohm R.A."/>
            <person name="Feau N."/>
            <person name="Henrissat B."/>
            <person name="Schoch C.L."/>
            <person name="Horwitz B.A."/>
            <person name="Barry K.W."/>
            <person name="Condon B.J."/>
            <person name="Copeland A.C."/>
            <person name="Dhillon B."/>
            <person name="Glaser F."/>
            <person name="Hesse C.N."/>
            <person name="Kosti I."/>
            <person name="LaButti K."/>
            <person name="Lindquist E.A."/>
            <person name="Lucas S."/>
            <person name="Salamov A.A."/>
            <person name="Bradshaw R.E."/>
            <person name="Ciuffetti L."/>
            <person name="Hamelin R.C."/>
            <person name="Kema G.H.J."/>
            <person name="Lawrence C."/>
            <person name="Scott J.A."/>
            <person name="Spatafora J.W."/>
            <person name="Turgeon B.G."/>
            <person name="de Wit P.J.G.M."/>
            <person name="Zhong S."/>
            <person name="Goodwin S.B."/>
            <person name="Grigoriev I.V."/>
        </authorList>
    </citation>
    <scope>NUCLEOTIDE SEQUENCE [LARGE SCALE GENOMIC DNA]</scope>
    <source>
        <strain evidence="5">28A</strain>
    </source>
</reference>
<dbReference type="Pfam" id="PF00735">
    <property type="entry name" value="Septin"/>
    <property type="match status" value="3"/>
</dbReference>
<dbReference type="InterPro" id="IPR027417">
    <property type="entry name" value="P-loop_NTPase"/>
</dbReference>
<feature type="compositionally biased region" description="Acidic residues" evidence="2">
    <location>
        <begin position="281"/>
        <end position="304"/>
    </location>
</feature>
<dbReference type="RefSeq" id="XP_008030793.1">
    <property type="nucleotide sequence ID" value="XM_008032602.1"/>
</dbReference>
<dbReference type="EMBL" id="KB908866">
    <property type="protein sequence ID" value="EOA81282.1"/>
    <property type="molecule type" value="Genomic_DNA"/>
</dbReference>
<evidence type="ECO:0000313" key="5">
    <source>
        <dbReference type="Proteomes" id="UP000016935"/>
    </source>
</evidence>
<feature type="compositionally biased region" description="Low complexity" evidence="2">
    <location>
        <begin position="317"/>
        <end position="335"/>
    </location>
</feature>
<keyword evidence="1" id="KW-0547">Nucleotide-binding</keyword>
<feature type="region of interest" description="Disordered" evidence="2">
    <location>
        <begin position="100"/>
        <end position="119"/>
    </location>
</feature>
<evidence type="ECO:0000256" key="2">
    <source>
        <dbReference type="SAM" id="MobiDB-lite"/>
    </source>
</evidence>
<dbReference type="STRING" id="671987.R0JYH2"/>
<dbReference type="HOGENOM" id="CLU_021805_1_0_1"/>
<dbReference type="InterPro" id="IPR030379">
    <property type="entry name" value="G_SEPTIN_dom"/>
</dbReference>
<dbReference type="OrthoDB" id="5337438at2759"/>
<dbReference type="Gene3D" id="3.40.50.300">
    <property type="entry name" value="P-loop containing nucleotide triphosphate hydrolases"/>
    <property type="match status" value="1"/>
</dbReference>
<sequence length="475" mass="52887">MDTSRLARQPSQPSPGVMSPAVGMTPGSFVDQDPYPRIESMTNRGRYSYASSHVSTVNSPRRVRRRKDPTPFNILVVGSKGSGKSAFIEFLRTALALPARKRPTTPSPPATAVGSNESPFTSEFLETEVDGERVGVTLWDSEGLEKNIVDFQLPLITAFLESKFEDTFSEEQKVVRSPGVKDTHIHCVFLILDPARLDQNIAESRKRSKVVNAGSAIFGGLDKNLDLNVLRELQSRTTVIPVISKADTITGAHMRYLKKTVWDTIKRAKLDPLEALNLDLGDDDDDLLDERDEDEYGQSDDEDKSEVLNKILERSSSEAARSIASSNESDKSSSPTSPPSVQKNHSRKASAIATSIHSEDAESPFLPLSIISPDPYEPEVVGRRFPWGFADPYNPEHCDFVKLRESVFSDWRAELREASREQWYENWRTTRLEKGRRRVVTADGPASRQLSVPTTNGRAVSAGSRDYVPYRPSAF</sequence>
<dbReference type="GeneID" id="19399595"/>
<feature type="region of interest" description="Disordered" evidence="2">
    <location>
        <begin position="281"/>
        <end position="350"/>
    </location>
</feature>
<dbReference type="GO" id="GO:0005525">
    <property type="term" value="F:GTP binding"/>
    <property type="evidence" value="ECO:0007669"/>
    <property type="project" value="UniProtKB-KW"/>
</dbReference>
<dbReference type="FunFam" id="3.40.50.300:FF:001827">
    <property type="entry name" value="Septin"/>
    <property type="match status" value="1"/>
</dbReference>
<keyword evidence="1" id="KW-0342">GTP-binding</keyword>
<organism evidence="4 5">
    <name type="scientific">Exserohilum turcicum (strain 28A)</name>
    <name type="common">Northern leaf blight fungus</name>
    <name type="synonym">Setosphaeria turcica</name>
    <dbReference type="NCBI Taxonomy" id="671987"/>
    <lineage>
        <taxon>Eukaryota</taxon>
        <taxon>Fungi</taxon>
        <taxon>Dikarya</taxon>
        <taxon>Ascomycota</taxon>
        <taxon>Pezizomycotina</taxon>
        <taxon>Dothideomycetes</taxon>
        <taxon>Pleosporomycetidae</taxon>
        <taxon>Pleosporales</taxon>
        <taxon>Pleosporineae</taxon>
        <taxon>Pleosporaceae</taxon>
        <taxon>Exserohilum</taxon>
    </lineage>
</organism>
<comment type="similarity">
    <text evidence="1">Belongs to the TRAFAC class TrmE-Era-EngA-EngB-Septin-like GTPase superfamily. Septin GTPase family.</text>
</comment>
<feature type="compositionally biased region" description="Polar residues" evidence="2">
    <location>
        <begin position="448"/>
        <end position="458"/>
    </location>
</feature>
<dbReference type="PANTHER" id="PTHR18884">
    <property type="entry name" value="SEPTIN"/>
    <property type="match status" value="1"/>
</dbReference>
<keyword evidence="5" id="KW-1185">Reference proteome</keyword>